<dbReference type="AlphaFoldDB" id="A0A8J2XA94"/>
<dbReference type="InterPro" id="IPR049449">
    <property type="entry name" value="TesB_ACOT8-like_N"/>
</dbReference>
<dbReference type="CDD" id="cd03444">
    <property type="entry name" value="Thioesterase_II_repeat1"/>
    <property type="match status" value="1"/>
</dbReference>
<dbReference type="OrthoDB" id="68328at2759"/>
<evidence type="ECO:0000259" key="3">
    <source>
        <dbReference type="Pfam" id="PF02551"/>
    </source>
</evidence>
<keyword evidence="2" id="KW-0378">Hydrolase</keyword>
<dbReference type="GO" id="GO:0009062">
    <property type="term" value="P:fatty acid catabolic process"/>
    <property type="evidence" value="ECO:0007669"/>
    <property type="project" value="TreeGrafter"/>
</dbReference>
<dbReference type="CDD" id="cd03445">
    <property type="entry name" value="Thioesterase_II_repeat2"/>
    <property type="match status" value="1"/>
</dbReference>
<keyword evidence="6" id="KW-1185">Reference proteome</keyword>
<evidence type="ECO:0000313" key="5">
    <source>
        <dbReference type="EMBL" id="CDF89211.1"/>
    </source>
</evidence>
<dbReference type="GO" id="GO:0047617">
    <property type="term" value="F:fatty acyl-CoA hydrolase activity"/>
    <property type="evidence" value="ECO:0007669"/>
    <property type="project" value="InterPro"/>
</dbReference>
<dbReference type="PANTHER" id="PTHR11066:SF34">
    <property type="entry name" value="ACYL-COENZYME A THIOESTERASE 8"/>
    <property type="match status" value="1"/>
</dbReference>
<name>A0A8J2XA94_ZYGB2</name>
<dbReference type="InterPro" id="IPR025652">
    <property type="entry name" value="TesB_C"/>
</dbReference>
<dbReference type="PANTHER" id="PTHR11066">
    <property type="entry name" value="ACYL-COA THIOESTERASE"/>
    <property type="match status" value="1"/>
</dbReference>
<evidence type="ECO:0000256" key="2">
    <source>
        <dbReference type="ARBA" id="ARBA00022801"/>
    </source>
</evidence>
<feature type="domain" description="Acyl-CoA thioesterase 2 C-terminal" evidence="3">
    <location>
        <begin position="183"/>
        <end position="285"/>
    </location>
</feature>
<dbReference type="EMBL" id="HG316456">
    <property type="protein sequence ID" value="CDF89211.1"/>
    <property type="molecule type" value="Genomic_DNA"/>
</dbReference>
<dbReference type="GO" id="GO:0006637">
    <property type="term" value="P:acyl-CoA metabolic process"/>
    <property type="evidence" value="ECO:0007669"/>
    <property type="project" value="InterPro"/>
</dbReference>
<evidence type="ECO:0000259" key="4">
    <source>
        <dbReference type="Pfam" id="PF13622"/>
    </source>
</evidence>
<reference evidence="6" key="1">
    <citation type="journal article" date="2013" name="Genome Announc.">
        <title>Genome sequence of the food spoilage yeast Zygosaccharomyces bailii CLIB 213(T).</title>
        <authorList>
            <person name="Galeote V."/>
            <person name="Bigey F."/>
            <person name="Devillers H."/>
            <person name="Neuveglise C."/>
            <person name="Dequin S."/>
        </authorList>
    </citation>
    <scope>NUCLEOTIDE SEQUENCE [LARGE SCALE GENOMIC DNA]</scope>
    <source>
        <strain evidence="6">CLIB 213 / ATCC 58445 / CBS 680 / CCRC 21525 / NBRC 1098 / NCYC 1416 / NRRL Y-2227</strain>
    </source>
</reference>
<sequence length="293" mass="33592">MGQETKMSELEEILELRALSERRFISQQLSVPPAGARGTYGGELVAQSLLAGLHCVGPAFVPCSLHSYFVTGGDPSVLLEYQVEDLRKGRSFVHQEVRAYQGSRLVCVTIILWGVEKRAAGAEPPHFKSLEQLPSELHELHPLQRLLPQEHQRVHQEQRLPMEYRFPEDMFEPKGPRDQLDYYVRIRERITPRSDKRYNYVAMAYLSDLYFLFAARTLRGKRLHDPALTTVSLDHTIHFHAFPHVNSWLYFQVRSPKSAGGRSLVLGEYFDPETREIVASTTQEGATIYRSKL</sequence>
<dbReference type="InterPro" id="IPR042171">
    <property type="entry name" value="Acyl-CoA_hotdog"/>
</dbReference>
<dbReference type="InterPro" id="IPR003703">
    <property type="entry name" value="Acyl_CoA_thio"/>
</dbReference>
<dbReference type="GO" id="GO:0005782">
    <property type="term" value="C:peroxisomal matrix"/>
    <property type="evidence" value="ECO:0007669"/>
    <property type="project" value="TreeGrafter"/>
</dbReference>
<dbReference type="Pfam" id="PF13622">
    <property type="entry name" value="4HBT_3"/>
    <property type="match status" value="1"/>
</dbReference>
<organism evidence="5 6">
    <name type="scientific">Zygosaccharomyces bailii (strain CLIB 213 / ATCC 58445 / CBS 680 / BCRC 21525 / NBRC 1098 / NCYC 1416 / NRRL Y-2227)</name>
    <dbReference type="NCBI Taxonomy" id="1333698"/>
    <lineage>
        <taxon>Eukaryota</taxon>
        <taxon>Fungi</taxon>
        <taxon>Dikarya</taxon>
        <taxon>Ascomycota</taxon>
        <taxon>Saccharomycotina</taxon>
        <taxon>Saccharomycetes</taxon>
        <taxon>Saccharomycetales</taxon>
        <taxon>Saccharomycetaceae</taxon>
        <taxon>Zygosaccharomyces</taxon>
    </lineage>
</organism>
<dbReference type="Proteomes" id="UP000019375">
    <property type="component" value="Unassembled WGS sequence"/>
</dbReference>
<comment type="similarity">
    <text evidence="1">Belongs to the C/M/P thioester hydrolase family.</text>
</comment>
<gene>
    <name evidence="5" type="ORF">BN860_11782g</name>
</gene>
<evidence type="ECO:0000313" key="6">
    <source>
        <dbReference type="Proteomes" id="UP000019375"/>
    </source>
</evidence>
<feature type="domain" description="Acyl-CoA thioesterase-like N-terminal HotDog" evidence="4">
    <location>
        <begin position="36"/>
        <end position="113"/>
    </location>
</feature>
<evidence type="ECO:0000256" key="1">
    <source>
        <dbReference type="ARBA" id="ARBA00006538"/>
    </source>
</evidence>
<dbReference type="Gene3D" id="2.40.160.210">
    <property type="entry name" value="Acyl-CoA thioesterase, double hotdog domain"/>
    <property type="match status" value="1"/>
</dbReference>
<dbReference type="Pfam" id="PF02551">
    <property type="entry name" value="Acyl_CoA_thio"/>
    <property type="match status" value="1"/>
</dbReference>
<dbReference type="InterPro" id="IPR029069">
    <property type="entry name" value="HotDog_dom_sf"/>
</dbReference>
<proteinExistence type="inferred from homology"/>
<protein>
    <submittedName>
        <fullName evidence="5">ZYBA0S03-11782g1_1</fullName>
    </submittedName>
</protein>
<accession>A0A8J2XA94</accession>
<dbReference type="SUPFAM" id="SSF54637">
    <property type="entry name" value="Thioesterase/thiol ester dehydrase-isomerase"/>
    <property type="match status" value="2"/>
</dbReference>